<dbReference type="GO" id="GO:0008270">
    <property type="term" value="F:zinc ion binding"/>
    <property type="evidence" value="ECO:0007669"/>
    <property type="project" value="UniProtKB-KW"/>
</dbReference>
<evidence type="ECO:0000256" key="4">
    <source>
        <dbReference type="ARBA" id="ARBA00022833"/>
    </source>
</evidence>
<evidence type="ECO:0000313" key="11">
    <source>
        <dbReference type="EMBL" id="TMW60247.1"/>
    </source>
</evidence>
<reference evidence="11" key="1">
    <citation type="submission" date="2019-03" db="EMBL/GenBank/DDBJ databases">
        <title>Long read genome sequence of the mycoparasitic Pythium oligandrum ATCC 38472 isolated from sugarbeet rhizosphere.</title>
        <authorList>
            <person name="Gaulin E."/>
        </authorList>
    </citation>
    <scope>NUCLEOTIDE SEQUENCE</scope>
    <source>
        <strain evidence="11">ATCC 38472_TT</strain>
    </source>
</reference>
<dbReference type="InterPro" id="IPR019787">
    <property type="entry name" value="Znf_PHD-finger"/>
</dbReference>
<dbReference type="GO" id="GO:0005634">
    <property type="term" value="C:nucleus"/>
    <property type="evidence" value="ECO:0007669"/>
    <property type="project" value="UniProtKB-SubCell"/>
</dbReference>
<dbReference type="Proteomes" id="UP000794436">
    <property type="component" value="Unassembled WGS sequence"/>
</dbReference>
<keyword evidence="2" id="KW-0479">Metal-binding</keyword>
<dbReference type="CDD" id="cd15532">
    <property type="entry name" value="PHD2_CHD_II"/>
    <property type="match status" value="1"/>
</dbReference>
<dbReference type="Pfam" id="PF02791">
    <property type="entry name" value="DDT"/>
    <property type="match status" value="1"/>
</dbReference>
<dbReference type="SMART" id="SM00249">
    <property type="entry name" value="PHD"/>
    <property type="match status" value="4"/>
</dbReference>
<feature type="compositionally biased region" description="Basic and acidic residues" evidence="8">
    <location>
        <begin position="1077"/>
        <end position="1088"/>
    </location>
</feature>
<dbReference type="InterPro" id="IPR028941">
    <property type="entry name" value="WHIM2_dom"/>
</dbReference>
<dbReference type="InterPro" id="IPR059153">
    <property type="entry name" value="NSD_PHD-1st"/>
</dbReference>
<feature type="compositionally biased region" description="Low complexity" evidence="8">
    <location>
        <begin position="27"/>
        <end position="40"/>
    </location>
</feature>
<dbReference type="PROSITE" id="PS01359">
    <property type="entry name" value="ZF_PHD_1"/>
    <property type="match status" value="2"/>
</dbReference>
<keyword evidence="3 6" id="KW-0863">Zinc-finger</keyword>
<dbReference type="OrthoDB" id="1870062at2759"/>
<evidence type="ECO:0000256" key="8">
    <source>
        <dbReference type="SAM" id="MobiDB-lite"/>
    </source>
</evidence>
<evidence type="ECO:0000256" key="5">
    <source>
        <dbReference type="ARBA" id="ARBA00023242"/>
    </source>
</evidence>
<proteinExistence type="predicted"/>
<evidence type="ECO:0000256" key="1">
    <source>
        <dbReference type="ARBA" id="ARBA00004123"/>
    </source>
</evidence>
<feature type="domain" description="DDT" evidence="10">
    <location>
        <begin position="374"/>
        <end position="434"/>
    </location>
</feature>
<feature type="region of interest" description="Disordered" evidence="8">
    <location>
        <begin position="1072"/>
        <end position="1113"/>
    </location>
</feature>
<keyword evidence="7" id="KW-0175">Coiled coil</keyword>
<dbReference type="SMART" id="SM00571">
    <property type="entry name" value="DDT"/>
    <property type="match status" value="1"/>
</dbReference>
<feature type="domain" description="PHD-type" evidence="9">
    <location>
        <begin position="1223"/>
        <end position="1268"/>
    </location>
</feature>
<dbReference type="Pfam" id="PF15613">
    <property type="entry name" value="WSD"/>
    <property type="match status" value="1"/>
</dbReference>
<evidence type="ECO:0000256" key="3">
    <source>
        <dbReference type="ARBA" id="ARBA00022771"/>
    </source>
</evidence>
<comment type="caution">
    <text evidence="11">The sequence shown here is derived from an EMBL/GenBank/DDBJ whole genome shotgun (WGS) entry which is preliminary data.</text>
</comment>
<feature type="compositionally biased region" description="Low complexity" evidence="8">
    <location>
        <begin position="50"/>
        <end position="59"/>
    </location>
</feature>
<dbReference type="Pfam" id="PF23011">
    <property type="entry name" value="PHD-1st_NSD"/>
    <property type="match status" value="1"/>
</dbReference>
<accession>A0A8K1CBN4</accession>
<evidence type="ECO:0000256" key="7">
    <source>
        <dbReference type="SAM" id="Coils"/>
    </source>
</evidence>
<dbReference type="InterPro" id="IPR001965">
    <property type="entry name" value="Znf_PHD"/>
</dbReference>
<dbReference type="PANTHER" id="PTHR24102:SF28">
    <property type="entry name" value="PHD-TYPE DOMAIN-CONTAINING PROTEIN"/>
    <property type="match status" value="1"/>
</dbReference>
<feature type="compositionally biased region" description="Basic residues" evidence="8">
    <location>
        <begin position="60"/>
        <end position="75"/>
    </location>
</feature>
<keyword evidence="5" id="KW-0539">Nucleus</keyword>
<name>A0A8K1CBN4_PYTOL</name>
<feature type="compositionally biased region" description="Acidic residues" evidence="8">
    <location>
        <begin position="1100"/>
        <end position="1113"/>
    </location>
</feature>
<feature type="region of interest" description="Disordered" evidence="8">
    <location>
        <begin position="589"/>
        <end position="629"/>
    </location>
</feature>
<keyword evidence="4" id="KW-0862">Zinc</keyword>
<feature type="domain" description="PHD-type" evidence="9">
    <location>
        <begin position="1267"/>
        <end position="1322"/>
    </location>
</feature>
<feature type="coiled-coil region" evidence="7">
    <location>
        <begin position="234"/>
        <end position="261"/>
    </location>
</feature>
<feature type="coiled-coil region" evidence="7">
    <location>
        <begin position="651"/>
        <end position="695"/>
    </location>
</feature>
<dbReference type="InterPro" id="IPR011011">
    <property type="entry name" value="Znf_FYVE_PHD"/>
</dbReference>
<organism evidence="11 12">
    <name type="scientific">Pythium oligandrum</name>
    <name type="common">Mycoparasitic fungus</name>
    <dbReference type="NCBI Taxonomy" id="41045"/>
    <lineage>
        <taxon>Eukaryota</taxon>
        <taxon>Sar</taxon>
        <taxon>Stramenopiles</taxon>
        <taxon>Oomycota</taxon>
        <taxon>Peronosporomycetes</taxon>
        <taxon>Pythiales</taxon>
        <taxon>Pythiaceae</taxon>
        <taxon>Pythium</taxon>
    </lineage>
</organism>
<dbReference type="CDD" id="cd15539">
    <property type="entry name" value="PHD1_AIRE"/>
    <property type="match status" value="1"/>
</dbReference>
<dbReference type="InterPro" id="IPR018501">
    <property type="entry name" value="DDT_dom"/>
</dbReference>
<dbReference type="InterPro" id="IPR019786">
    <property type="entry name" value="Zinc_finger_PHD-type_CS"/>
</dbReference>
<protein>
    <submittedName>
        <fullName evidence="11">Uncharacterized protein</fullName>
    </submittedName>
</protein>
<gene>
    <name evidence="11" type="ORF">Poli38472_000289</name>
</gene>
<dbReference type="Pfam" id="PF00628">
    <property type="entry name" value="PHD"/>
    <property type="match status" value="2"/>
</dbReference>
<dbReference type="EMBL" id="SPLM01000108">
    <property type="protein sequence ID" value="TMW60247.1"/>
    <property type="molecule type" value="Genomic_DNA"/>
</dbReference>
<feature type="region of interest" description="Disordered" evidence="8">
    <location>
        <begin position="335"/>
        <end position="364"/>
    </location>
</feature>
<evidence type="ECO:0000259" key="9">
    <source>
        <dbReference type="PROSITE" id="PS50016"/>
    </source>
</evidence>
<dbReference type="SUPFAM" id="SSF57903">
    <property type="entry name" value="FYVE/PHD zinc finger"/>
    <property type="match status" value="4"/>
</dbReference>
<comment type="subcellular location">
    <subcellularLocation>
        <location evidence="1">Nucleus</location>
    </subcellularLocation>
</comment>
<dbReference type="PROSITE" id="PS50016">
    <property type="entry name" value="ZF_PHD_2"/>
    <property type="match status" value="4"/>
</dbReference>
<keyword evidence="12" id="KW-1185">Reference proteome</keyword>
<evidence type="ECO:0000259" key="10">
    <source>
        <dbReference type="PROSITE" id="PS50827"/>
    </source>
</evidence>
<dbReference type="PANTHER" id="PTHR24102">
    <property type="entry name" value="PHD FINGER PROTEIN"/>
    <property type="match status" value="1"/>
</dbReference>
<evidence type="ECO:0000256" key="2">
    <source>
        <dbReference type="ARBA" id="ARBA00022723"/>
    </source>
</evidence>
<feature type="domain" description="PHD-type" evidence="9">
    <location>
        <begin position="1119"/>
        <end position="1164"/>
    </location>
</feature>
<feature type="compositionally biased region" description="Polar residues" evidence="8">
    <location>
        <begin position="139"/>
        <end position="154"/>
    </location>
</feature>
<feature type="domain" description="PHD-type" evidence="9">
    <location>
        <begin position="181"/>
        <end position="228"/>
    </location>
</feature>
<sequence length="1326" mass="148903">MDSSDDDDFEVMERSAPRAETAMDGDATTTAATGASTSAKAPKKTKAKVKVTGGKAAAAPRKKLTTTKPRAKTKKTVTMETAVKKKRKKTAPVSPSAETTPSRRPTGMLSVIELCNSTDDEERQSSGGDLHMADDISSVDGNASGGESETSSIKTPPKKRAKKSADASADDTDEGWSDHNRWYCNICKDGGELLCCDRCPRAFHMVCLGMPDDSIPDTEWFCKMCSECLDRRRVKKESREKARLLREAEKLERDEKKIKMIQMKEDLLAQKSAQAIEHKAKRVLEMQDRILSRKKIKYKDQEEEKLGKLAENLAQTVRSVKEKLEKLEKEDAALRKKEETAQKKKKGAEDASPEDVVRSERPSPAPCTLGDIPVEYIGQVLTIWDGLSCFAHILQLSPITMDQLVAALMHKEYSPLMTEVHMCLLDLILEDREDEDYVSDDEASMDESERFRYEIQHAPLTVGVPSSNLLNSLSWPSILYNLIVAVPRYIAHCTSVLKEAVAALHTTEYVELDIKHKLALLGFLISRMYATEKVRQMLGKHVGEGNTASKEFNRAVLQDRKLALEDEKKLREKQKAELADLTDKGKGSVKTWLKNDKKGSGETASVDGDDEDKNESVDSASESELDDLNEEALTRNEEDLEKLQSDGLISRHEYLSRKKQLENQREKLRRREEEKMRKQKALEQMERKRAAAKKGIQEGLVSKDAALLKVAIEKAKECELPERIIVSAAHVLEILEAESVREDEAEVRKKKYNEVMREFFVRTEALGRDKDDCKYWIFRADQQHLFVEKPGAWSLKAYYEADGEQSIRTPSTWYCYGSQAEVKALIDSLDEKHPREGPLRNALKENLEVILEDMPVSRPGLLISDMFNDSAAQRKRAGRAPGSPDEVSDFTSWRNERRTWRKKNHLQMDIEAFQQDLLDVEAWLSKRLKELGSSWYDNGRSEWIKAVKAAENTDDAIKPLLALENEVMSFQLKAQTMLAGSSSGGDAAKLNGNSRLDGDKSDEDDDEDDEEMEDTTADDGSILWPTKKCRDRWVSEVKKAKTLATLSAGLGCFVHRLEIFGLSELNSDDSTITTRRAKSEKEKQSRKERAVKKKQKNEEAQGDEDEDEAEERNSVDDWEEDCYICTEGGELLCCDGCPRVFHFTCVGLRRVPRGKTFCHHCDSSVKPVFPVAASSSSRNTAAASKSRKEPETESEDEEEDDSDAEVNIDTGSLNASTKEDQWDVECSVCKLGGELLCCDGCPRAFHTGCIGLEAIPDDEWFCSECNLQTCGSCKKNKIRLDSHVICGSEDGSKGCDQVFHLKCAKLSAVPEDDWYCAKCRKTLKSA</sequence>
<dbReference type="PROSITE" id="PS50827">
    <property type="entry name" value="DDT"/>
    <property type="match status" value="1"/>
</dbReference>
<dbReference type="CDD" id="cd15489">
    <property type="entry name" value="PHD_SF"/>
    <property type="match status" value="1"/>
</dbReference>
<feature type="region of interest" description="Disordered" evidence="8">
    <location>
        <begin position="981"/>
        <end position="1021"/>
    </location>
</feature>
<dbReference type="InterPro" id="IPR013083">
    <property type="entry name" value="Znf_RING/FYVE/PHD"/>
</dbReference>
<evidence type="ECO:0000313" key="12">
    <source>
        <dbReference type="Proteomes" id="UP000794436"/>
    </source>
</evidence>
<feature type="region of interest" description="Disordered" evidence="8">
    <location>
        <begin position="1"/>
        <end position="175"/>
    </location>
</feature>
<feature type="compositionally biased region" description="Acidic residues" evidence="8">
    <location>
        <begin position="1000"/>
        <end position="1017"/>
    </location>
</feature>
<feature type="compositionally biased region" description="Low complexity" evidence="8">
    <location>
        <begin position="1172"/>
        <end position="1184"/>
    </location>
</feature>
<feature type="compositionally biased region" description="Acidic residues" evidence="8">
    <location>
        <begin position="1"/>
        <end position="10"/>
    </location>
</feature>
<evidence type="ECO:0000256" key="6">
    <source>
        <dbReference type="PROSITE-ProRule" id="PRU00146"/>
    </source>
</evidence>
<dbReference type="Gene3D" id="3.30.40.10">
    <property type="entry name" value="Zinc/RING finger domain, C3HC4 (zinc finger)"/>
    <property type="match status" value="4"/>
</dbReference>
<feature type="region of interest" description="Disordered" evidence="8">
    <location>
        <begin position="1172"/>
        <end position="1212"/>
    </location>
</feature>
<feature type="compositionally biased region" description="Acidic residues" evidence="8">
    <location>
        <begin position="1192"/>
        <end position="1206"/>
    </location>
</feature>